<name>A0ABD5SXY2_9EURY</name>
<protein>
    <submittedName>
        <fullName evidence="2">GNAT family N-acetyltransferase</fullName>
        <ecNumber evidence="2">2.3.1.-</ecNumber>
    </submittedName>
</protein>
<dbReference type="EC" id="2.3.1.-" evidence="2"/>
<comment type="caution">
    <text evidence="2">The sequence shown here is derived from an EMBL/GenBank/DDBJ whole genome shotgun (WGS) entry which is preliminary data.</text>
</comment>
<dbReference type="InterPro" id="IPR016181">
    <property type="entry name" value="Acyl_CoA_acyltransferase"/>
</dbReference>
<dbReference type="RefSeq" id="WP_273742006.1">
    <property type="nucleotide sequence ID" value="NZ_JAQIVI010000728.1"/>
</dbReference>
<keyword evidence="2" id="KW-0808">Transferase</keyword>
<dbReference type="InterPro" id="IPR000182">
    <property type="entry name" value="GNAT_dom"/>
</dbReference>
<dbReference type="PROSITE" id="PS51186">
    <property type="entry name" value="GNAT"/>
    <property type="match status" value="1"/>
</dbReference>
<dbReference type="Gene3D" id="3.40.630.30">
    <property type="match status" value="1"/>
</dbReference>
<organism evidence="2 3">
    <name type="scientific">Natrinema soli</name>
    <dbReference type="NCBI Taxonomy" id="1930624"/>
    <lineage>
        <taxon>Archaea</taxon>
        <taxon>Methanobacteriati</taxon>
        <taxon>Methanobacteriota</taxon>
        <taxon>Stenosarchaea group</taxon>
        <taxon>Halobacteria</taxon>
        <taxon>Halobacteriales</taxon>
        <taxon>Natrialbaceae</taxon>
        <taxon>Natrinema</taxon>
    </lineage>
</organism>
<dbReference type="GO" id="GO:0016746">
    <property type="term" value="F:acyltransferase activity"/>
    <property type="evidence" value="ECO:0007669"/>
    <property type="project" value="UniProtKB-KW"/>
</dbReference>
<dbReference type="AlphaFoldDB" id="A0ABD5SXY2"/>
<accession>A0ABD5SXY2</accession>
<dbReference type="SUPFAM" id="SSF55729">
    <property type="entry name" value="Acyl-CoA N-acyltransferases (Nat)"/>
    <property type="match status" value="1"/>
</dbReference>
<evidence type="ECO:0000313" key="3">
    <source>
        <dbReference type="Proteomes" id="UP001596383"/>
    </source>
</evidence>
<gene>
    <name evidence="2" type="ORF">ACFQE6_31225</name>
</gene>
<dbReference type="Pfam" id="PF13527">
    <property type="entry name" value="Acetyltransf_9"/>
    <property type="match status" value="1"/>
</dbReference>
<evidence type="ECO:0000259" key="1">
    <source>
        <dbReference type="PROSITE" id="PS51186"/>
    </source>
</evidence>
<reference evidence="2 3" key="1">
    <citation type="journal article" date="2019" name="Int. J. Syst. Evol. Microbiol.">
        <title>The Global Catalogue of Microorganisms (GCM) 10K type strain sequencing project: providing services to taxonomists for standard genome sequencing and annotation.</title>
        <authorList>
            <consortium name="The Broad Institute Genomics Platform"/>
            <consortium name="The Broad Institute Genome Sequencing Center for Infectious Disease"/>
            <person name="Wu L."/>
            <person name="Ma J."/>
        </authorList>
    </citation>
    <scope>NUCLEOTIDE SEQUENCE [LARGE SCALE GENOMIC DNA]</scope>
    <source>
        <strain evidence="2 3">LMG 29247</strain>
    </source>
</reference>
<dbReference type="EMBL" id="JBHSWV010000728">
    <property type="protein sequence ID" value="MFC6769340.1"/>
    <property type="molecule type" value="Genomic_DNA"/>
</dbReference>
<keyword evidence="2" id="KW-0012">Acyltransferase</keyword>
<feature type="domain" description="N-acetyltransferase" evidence="1">
    <location>
        <begin position="11"/>
        <end position="165"/>
    </location>
</feature>
<sequence length="377" mass="42317">MSTSTRTTTRYSVRSFEPADRETFLSLYDTVFGHDRSTEWFRWKFRENPYADHVPILVASIDGDPVGYRAFFAQEMRIDGTVRTAFQPCDTMVHPDHRGRGLFSRMNERAIERYTAGEPSFFFNFPNENSKPGNLSAGWREIGTVPAYYRPQNPVSALEDRIGVAPTSGDGLDRRAADSGPATAVTNTLRDAITTSHRAGDRLLVESDSDLAVEYYETPPADTLATIYRRSIPGAIHTNRTAEFYRWRFDNPAHSYPTYVARRDGDPIAALVVSSGDEYARIVDALPRTIGSEPEALNRLLVSALDDCADRSYVEAFGETLPAPLRFRFYPDTRLPLSALIKPTSRTLLARNLGEEIDLESSSIASWTFSRLDLDTT</sequence>
<keyword evidence="3" id="KW-1185">Reference proteome</keyword>
<proteinExistence type="predicted"/>
<evidence type="ECO:0000313" key="2">
    <source>
        <dbReference type="EMBL" id="MFC6769340.1"/>
    </source>
</evidence>
<dbReference type="Proteomes" id="UP001596383">
    <property type="component" value="Unassembled WGS sequence"/>
</dbReference>